<dbReference type="PANTHER" id="PTHR43673:SF10">
    <property type="entry name" value="NADH DEHYDROGENASE_NAD(P)H NITROREDUCTASE XCC3605-RELATED"/>
    <property type="match status" value="1"/>
</dbReference>
<evidence type="ECO:0000256" key="1">
    <source>
        <dbReference type="ARBA" id="ARBA00007118"/>
    </source>
</evidence>
<keyword evidence="6" id="KW-1185">Reference proteome</keyword>
<organism evidence="5 6">
    <name type="scientific">Vibrio agarilyticus</name>
    <dbReference type="NCBI Taxonomy" id="2726741"/>
    <lineage>
        <taxon>Bacteria</taxon>
        <taxon>Pseudomonadati</taxon>
        <taxon>Pseudomonadota</taxon>
        <taxon>Gammaproteobacteria</taxon>
        <taxon>Vibrionales</taxon>
        <taxon>Vibrionaceae</taxon>
        <taxon>Vibrio</taxon>
    </lineage>
</organism>
<keyword evidence="3" id="KW-0560">Oxidoreductase</keyword>
<dbReference type="AlphaFoldDB" id="A0A7X8YGH3"/>
<dbReference type="PANTHER" id="PTHR43673">
    <property type="entry name" value="NAD(P)H NITROREDUCTASE YDGI-RELATED"/>
    <property type="match status" value="1"/>
</dbReference>
<dbReference type="EMBL" id="JABAIK010000007">
    <property type="protein sequence ID" value="NLS12953.1"/>
    <property type="molecule type" value="Genomic_DNA"/>
</dbReference>
<evidence type="ECO:0000313" key="6">
    <source>
        <dbReference type="Proteomes" id="UP000535589"/>
    </source>
</evidence>
<dbReference type="InterPro" id="IPR000415">
    <property type="entry name" value="Nitroreductase-like"/>
</dbReference>
<reference evidence="5 6" key="1">
    <citation type="submission" date="2020-04" db="EMBL/GenBank/DDBJ databases">
        <title>Vibrio sp. SM6, a novel species isolated from seawater.</title>
        <authorList>
            <person name="Wang X."/>
        </authorList>
    </citation>
    <scope>NUCLEOTIDE SEQUENCE [LARGE SCALE GENOMIC DNA]</scope>
    <source>
        <strain evidence="5 6">SM6</strain>
    </source>
</reference>
<evidence type="ECO:0000259" key="4">
    <source>
        <dbReference type="Pfam" id="PF00881"/>
    </source>
</evidence>
<comment type="similarity">
    <text evidence="1">Belongs to the nitroreductase family.</text>
</comment>
<dbReference type="SUPFAM" id="SSF55469">
    <property type="entry name" value="FMN-dependent nitroreductase-like"/>
    <property type="match status" value="1"/>
</dbReference>
<dbReference type="Gene3D" id="3.40.109.10">
    <property type="entry name" value="NADH Oxidase"/>
    <property type="match status" value="1"/>
</dbReference>
<gene>
    <name evidence="5" type="ORF">HGP28_08625</name>
</gene>
<evidence type="ECO:0000313" key="5">
    <source>
        <dbReference type="EMBL" id="NLS12953.1"/>
    </source>
</evidence>
<protein>
    <submittedName>
        <fullName evidence="5">NAD(P)H-dependent oxidoreductase</fullName>
    </submittedName>
</protein>
<sequence length="218" mass="25083">MHDIINELLKRYTAKQYDPSKRVPEEKIEILKEAIRLTPSSINSQPWKFLLLESDEAKQRFHNTFAIKYQFNQHHALEASHIILFAHKPNYTREDFIQRLEAERQAGRLPDDMYDARLEGSFTFVEVNTNEYGINSQWTRAQLYLALGNALCVLARLGIDSTPMEGVDSELIAAEFADELDGYICDVALAFGYANPGEDYNYGLPKSRLPMDEIFKTL</sequence>
<keyword evidence="2" id="KW-0521">NADP</keyword>
<dbReference type="RefSeq" id="WP_168836047.1">
    <property type="nucleotide sequence ID" value="NZ_JABAIK010000007.1"/>
</dbReference>
<dbReference type="Proteomes" id="UP000535589">
    <property type="component" value="Unassembled WGS sequence"/>
</dbReference>
<dbReference type="CDD" id="cd02149">
    <property type="entry name" value="NfsB-like"/>
    <property type="match status" value="1"/>
</dbReference>
<name>A0A7X8YGH3_9VIBR</name>
<evidence type="ECO:0000256" key="3">
    <source>
        <dbReference type="ARBA" id="ARBA00023002"/>
    </source>
</evidence>
<feature type="domain" description="Nitroreductase" evidence="4">
    <location>
        <begin position="9"/>
        <end position="193"/>
    </location>
</feature>
<comment type="caution">
    <text evidence="5">The sequence shown here is derived from an EMBL/GenBank/DDBJ whole genome shotgun (WGS) entry which is preliminary data.</text>
</comment>
<dbReference type="GO" id="GO:0016491">
    <property type="term" value="F:oxidoreductase activity"/>
    <property type="evidence" value="ECO:0007669"/>
    <property type="project" value="UniProtKB-KW"/>
</dbReference>
<evidence type="ECO:0000256" key="2">
    <source>
        <dbReference type="ARBA" id="ARBA00022857"/>
    </source>
</evidence>
<proteinExistence type="inferred from homology"/>
<dbReference type="Pfam" id="PF00881">
    <property type="entry name" value="Nitroreductase"/>
    <property type="match status" value="1"/>
</dbReference>
<dbReference type="InterPro" id="IPR033878">
    <property type="entry name" value="NfsB-like"/>
</dbReference>
<accession>A0A7X8YGH3</accession>
<dbReference type="InterPro" id="IPR029479">
    <property type="entry name" value="Nitroreductase"/>
</dbReference>